<dbReference type="InterPro" id="IPR027417">
    <property type="entry name" value="P-loop_NTPase"/>
</dbReference>
<keyword evidence="3 5" id="KW-0808">Transferase</keyword>
<dbReference type="InterPro" id="IPR026634">
    <property type="entry name" value="TPST-like"/>
</dbReference>
<dbReference type="AlphaFoldDB" id="A0A1B6JMC2"/>
<proteinExistence type="inferred from homology"/>
<gene>
    <name evidence="6" type="ORF">g.7246</name>
</gene>
<name>A0A1B6JMC2_9HEMI</name>
<dbReference type="Gene3D" id="3.40.50.300">
    <property type="entry name" value="P-loop containing nucleotide triphosphate hydrolases"/>
    <property type="match status" value="1"/>
</dbReference>
<dbReference type="EC" id="2.8.2.20" evidence="2 5"/>
<evidence type="ECO:0000256" key="1">
    <source>
        <dbReference type="ARBA" id="ARBA00009988"/>
    </source>
</evidence>
<dbReference type="PANTHER" id="PTHR12788">
    <property type="entry name" value="PROTEIN-TYROSINE SULFOTRANSFERASE 2"/>
    <property type="match status" value="1"/>
</dbReference>
<dbReference type="GO" id="GO:0005794">
    <property type="term" value="C:Golgi apparatus"/>
    <property type="evidence" value="ECO:0007669"/>
    <property type="project" value="UniProtKB-ARBA"/>
</dbReference>
<dbReference type="Pfam" id="PF13469">
    <property type="entry name" value="Sulfotransfer_3"/>
    <property type="match status" value="1"/>
</dbReference>
<organism evidence="6">
    <name type="scientific">Homalodisca liturata</name>
    <dbReference type="NCBI Taxonomy" id="320908"/>
    <lineage>
        <taxon>Eukaryota</taxon>
        <taxon>Metazoa</taxon>
        <taxon>Ecdysozoa</taxon>
        <taxon>Arthropoda</taxon>
        <taxon>Hexapoda</taxon>
        <taxon>Insecta</taxon>
        <taxon>Pterygota</taxon>
        <taxon>Neoptera</taxon>
        <taxon>Paraneoptera</taxon>
        <taxon>Hemiptera</taxon>
        <taxon>Auchenorrhyncha</taxon>
        <taxon>Membracoidea</taxon>
        <taxon>Cicadellidae</taxon>
        <taxon>Cicadellinae</taxon>
        <taxon>Proconiini</taxon>
        <taxon>Homalodisca</taxon>
    </lineage>
</organism>
<sequence>MYRCGPDTRIIPRVLQMYHQWLTDGKEHRRLLEAGVDSQVLRAAVSALCLEVLVHHGDFAPLLCNKDPLTFQYAVYLSELFPRAKFLLVVRDGRAAVHSIISRQIHVARYDLESYQSSISQWNNATDLMLDQCQLIGPSRCRVLHYEMLVLSPRRVLDAVLRFLEVPWDENVLHHESLVGKPGGIKLSRFEYSSAEVRRAIHKDSLNRWVGRFPEEVLRELPRLAPVLSRLGYDPADSVPDYGTLAETWDLDSVFLASDVT</sequence>
<dbReference type="GO" id="GO:0008476">
    <property type="term" value="F:protein-tyrosine sulfotransferase activity"/>
    <property type="evidence" value="ECO:0007669"/>
    <property type="project" value="UniProtKB-EC"/>
</dbReference>
<evidence type="ECO:0000256" key="3">
    <source>
        <dbReference type="ARBA" id="ARBA00022679"/>
    </source>
</evidence>
<reference evidence="6" key="1">
    <citation type="submission" date="2015-11" db="EMBL/GenBank/DDBJ databases">
        <title>De novo transcriptome assembly of four potential Pierce s Disease insect vectors from Arizona vineyards.</title>
        <authorList>
            <person name="Tassone E.E."/>
        </authorList>
    </citation>
    <scope>NUCLEOTIDE SEQUENCE</scope>
</reference>
<accession>A0A1B6JMC2</accession>
<comment type="similarity">
    <text evidence="1 5">Belongs to the protein sulfotransferase family.</text>
</comment>
<evidence type="ECO:0000256" key="2">
    <source>
        <dbReference type="ARBA" id="ARBA00013262"/>
    </source>
</evidence>
<evidence type="ECO:0000256" key="5">
    <source>
        <dbReference type="RuleBase" id="RU365018"/>
    </source>
</evidence>
<comment type="function">
    <text evidence="5">Catalyzes the O-sulfation of tyrosine residues within acidic motifs of polypeptides, using 3'-phosphoadenylyl sulfate (PAPS) as cosubstrate.</text>
</comment>
<comment type="catalytic activity">
    <reaction evidence="4 5">
        <text>L-tyrosyl-[protein] + 3'-phosphoadenylyl sulfate = O-sulfo-L-tyrosine-[protein] + adenosine 3',5'-bisphosphate + H(+)</text>
        <dbReference type="Rhea" id="RHEA:16801"/>
        <dbReference type="Rhea" id="RHEA-COMP:10136"/>
        <dbReference type="Rhea" id="RHEA-COMP:11688"/>
        <dbReference type="ChEBI" id="CHEBI:15378"/>
        <dbReference type="ChEBI" id="CHEBI:46858"/>
        <dbReference type="ChEBI" id="CHEBI:58339"/>
        <dbReference type="ChEBI" id="CHEBI:58343"/>
        <dbReference type="ChEBI" id="CHEBI:65286"/>
        <dbReference type="EC" id="2.8.2.20"/>
    </reaction>
</comment>
<evidence type="ECO:0000313" key="6">
    <source>
        <dbReference type="EMBL" id="JAT00320.1"/>
    </source>
</evidence>
<protein>
    <recommendedName>
        <fullName evidence="2 5">Protein-tyrosine sulfotransferase</fullName>
        <ecNumber evidence="2 5">2.8.2.20</ecNumber>
    </recommendedName>
</protein>
<dbReference type="SUPFAM" id="SSF52540">
    <property type="entry name" value="P-loop containing nucleoside triphosphate hydrolases"/>
    <property type="match status" value="1"/>
</dbReference>
<dbReference type="PANTHER" id="PTHR12788:SF10">
    <property type="entry name" value="PROTEIN-TYROSINE SULFOTRANSFERASE"/>
    <property type="match status" value="1"/>
</dbReference>
<evidence type="ECO:0000256" key="4">
    <source>
        <dbReference type="ARBA" id="ARBA00048460"/>
    </source>
</evidence>
<dbReference type="EMBL" id="GECU01007387">
    <property type="protein sequence ID" value="JAT00320.1"/>
    <property type="molecule type" value="Transcribed_RNA"/>
</dbReference>